<dbReference type="CDD" id="cd03801">
    <property type="entry name" value="GT4_PimA-like"/>
    <property type="match status" value="1"/>
</dbReference>
<keyword evidence="1" id="KW-0808">Transferase</keyword>
<gene>
    <name evidence="1" type="ORF">EP57_01915</name>
</gene>
<keyword evidence="2" id="KW-1185">Reference proteome</keyword>
<dbReference type="RefSeq" id="WP_036083689.1">
    <property type="nucleotide sequence ID" value="NZ_CBCSHQ010000006.1"/>
</dbReference>
<dbReference type="Gene3D" id="3.40.50.2000">
    <property type="entry name" value="Glycogen Phosphorylase B"/>
    <property type="match status" value="2"/>
</dbReference>
<dbReference type="STRING" id="1552123.EP57_01915"/>
<dbReference type="GO" id="GO:0016757">
    <property type="term" value="F:glycosyltransferase activity"/>
    <property type="evidence" value="ECO:0007669"/>
    <property type="project" value="InterPro"/>
</dbReference>
<dbReference type="PANTHER" id="PTHR45871:SF1">
    <property type="entry name" value="PHOSPHATIDYLINOSITOL N-ACETYLGLUCOSAMINYLTRANSFERASE SUBUNIT A"/>
    <property type="match status" value="1"/>
</dbReference>
<dbReference type="Pfam" id="PF00534">
    <property type="entry name" value="Glycos_transf_1"/>
    <property type="match status" value="1"/>
</dbReference>
<proteinExistence type="predicted"/>
<dbReference type="SUPFAM" id="SSF53756">
    <property type="entry name" value="UDP-Glycosyltransferase/glycogen phosphorylase"/>
    <property type="match status" value="1"/>
</dbReference>
<dbReference type="Pfam" id="PF13439">
    <property type="entry name" value="Glyco_transf_4"/>
    <property type="match status" value="1"/>
</dbReference>
<reference evidence="1 2" key="1">
    <citation type="submission" date="2014-05" db="EMBL/GenBank/DDBJ databases">
        <title>Novel Listeriaceae from food processing environments.</title>
        <authorList>
            <person name="den Bakker H.C."/>
        </authorList>
    </citation>
    <scope>NUCLEOTIDE SEQUENCE [LARGE SCALE GENOMIC DNA]</scope>
    <source>
        <strain evidence="1 2">FSL A5-0281</strain>
    </source>
</reference>
<protein>
    <submittedName>
        <fullName evidence="1">Glycosyl transferase family 1</fullName>
    </submittedName>
</protein>
<dbReference type="Proteomes" id="UP000029844">
    <property type="component" value="Unassembled WGS sequence"/>
</dbReference>
<sequence length="380" mass="43366">MNKKHILMVSHDFLPNIGGIAVYVYELSKALIARGHQLTVLTQYASFSTQTKEEMMDGIRVIRVPIAPIKKIEDIQYRKRMRQLIRKLEATETVDVIHWQTLNKDAQMMRGLRVQALEVYTNHLSWFRMLYNEGNTAKIHQLMREPDVIICPSREVETMTAELFQKAQTVYLPNGVDEYVFYPDAETSQLVREQYGISPQETVIVSTNRMEPVKGMRYLMEAIPPMLQQHENLTFLIAGDGSQYAAFEAMIEKQTQNSPKVIFTGRLTNQDIQRVVNAADIYVQPSLMEGCSIAIIEAMACGKPVIAANVGGNPDIISQETGILVPPKSAQALQEAMTYCIQEVDERHQMGRRSRERVEQALNWRQLAQQVDTIYDTAKR</sequence>
<organism evidence="1 2">
    <name type="scientific">Listeria booriae</name>
    <dbReference type="NCBI Taxonomy" id="1552123"/>
    <lineage>
        <taxon>Bacteria</taxon>
        <taxon>Bacillati</taxon>
        <taxon>Bacillota</taxon>
        <taxon>Bacilli</taxon>
        <taxon>Bacillales</taxon>
        <taxon>Listeriaceae</taxon>
        <taxon>Listeria</taxon>
    </lineage>
</organism>
<comment type="caution">
    <text evidence="1">The sequence shown here is derived from an EMBL/GenBank/DDBJ whole genome shotgun (WGS) entry which is preliminary data.</text>
</comment>
<dbReference type="InterPro" id="IPR001296">
    <property type="entry name" value="Glyco_trans_1"/>
</dbReference>
<evidence type="ECO:0000313" key="2">
    <source>
        <dbReference type="Proteomes" id="UP000029844"/>
    </source>
</evidence>
<dbReference type="PANTHER" id="PTHR45871">
    <property type="entry name" value="N-ACETYLGLUCOSAMINYL-PHOSPHATIDYLINOSITOL BIOSYNTHETIC PROTEIN"/>
    <property type="match status" value="1"/>
</dbReference>
<name>A0A099WHM6_9LIST</name>
<dbReference type="GeneID" id="58716196"/>
<dbReference type="EMBL" id="JNFA01000004">
    <property type="protein sequence ID" value="KGL43650.1"/>
    <property type="molecule type" value="Genomic_DNA"/>
</dbReference>
<dbReference type="InterPro" id="IPR028098">
    <property type="entry name" value="Glyco_trans_4-like_N"/>
</dbReference>
<dbReference type="eggNOG" id="COG0438">
    <property type="taxonomic scope" value="Bacteria"/>
</dbReference>
<accession>A0A099WHM6</accession>
<dbReference type="AlphaFoldDB" id="A0A099WHM6"/>
<evidence type="ECO:0000313" key="1">
    <source>
        <dbReference type="EMBL" id="KGL43650.1"/>
    </source>
</evidence>
<dbReference type="OrthoDB" id="9810929at2"/>